<dbReference type="AlphaFoldDB" id="A0AA48GSG0"/>
<keyword evidence="7" id="KW-1185">Reference proteome</keyword>
<dbReference type="RefSeq" id="WP_316412091.1">
    <property type="nucleotide sequence ID" value="NZ_AP027080.1"/>
</dbReference>
<dbReference type="PANTHER" id="PTHR37419:SF1">
    <property type="entry name" value="SERINE_THREONINE-PROTEIN KINASE TOXIN HIPA"/>
    <property type="match status" value="1"/>
</dbReference>
<evidence type="ECO:0000313" key="6">
    <source>
        <dbReference type="EMBL" id="BDU73425.1"/>
    </source>
</evidence>
<keyword evidence="2" id="KW-0808">Transferase</keyword>
<dbReference type="PANTHER" id="PTHR37419">
    <property type="entry name" value="SERINE/THREONINE-PROTEIN KINASE TOXIN HIPA"/>
    <property type="match status" value="1"/>
</dbReference>
<evidence type="ECO:0008006" key="8">
    <source>
        <dbReference type="Google" id="ProtNLM"/>
    </source>
</evidence>
<evidence type="ECO:0000259" key="5">
    <source>
        <dbReference type="Pfam" id="PF13657"/>
    </source>
</evidence>
<evidence type="ECO:0000313" key="7">
    <source>
        <dbReference type="Proteomes" id="UP001238179"/>
    </source>
</evidence>
<keyword evidence="3" id="KW-0418">Kinase</keyword>
<evidence type="ECO:0000256" key="3">
    <source>
        <dbReference type="ARBA" id="ARBA00022777"/>
    </source>
</evidence>
<comment type="similarity">
    <text evidence="1">Belongs to the HipA Ser/Thr kinase family.</text>
</comment>
<dbReference type="KEGG" id="msil:METEAL_25990"/>
<feature type="domain" description="HipA N-terminal subdomain 1" evidence="5">
    <location>
        <begin position="3"/>
        <end position="100"/>
    </location>
</feature>
<accession>A0AA48GSG0</accession>
<dbReference type="GO" id="GO:0004674">
    <property type="term" value="F:protein serine/threonine kinase activity"/>
    <property type="evidence" value="ECO:0007669"/>
    <property type="project" value="TreeGrafter"/>
</dbReference>
<dbReference type="GO" id="GO:0005829">
    <property type="term" value="C:cytosol"/>
    <property type="evidence" value="ECO:0007669"/>
    <property type="project" value="TreeGrafter"/>
</dbReference>
<evidence type="ECO:0000259" key="4">
    <source>
        <dbReference type="Pfam" id="PF07804"/>
    </source>
</evidence>
<dbReference type="InterPro" id="IPR012893">
    <property type="entry name" value="HipA-like_C"/>
</dbReference>
<dbReference type="Pfam" id="PF13657">
    <property type="entry name" value="Couple_hipA"/>
    <property type="match status" value="1"/>
</dbReference>
<feature type="domain" description="HipA-like C-terminal" evidence="4">
    <location>
        <begin position="141"/>
        <end position="372"/>
    </location>
</feature>
<gene>
    <name evidence="6" type="ORF">METEAL_25990</name>
</gene>
<dbReference type="Gene3D" id="1.10.1070.20">
    <property type="match status" value="1"/>
</dbReference>
<organism evidence="6 7">
    <name type="scientific">Mesoterricola silvestris</name>
    <dbReference type="NCBI Taxonomy" id="2927979"/>
    <lineage>
        <taxon>Bacteria</taxon>
        <taxon>Pseudomonadati</taxon>
        <taxon>Acidobacteriota</taxon>
        <taxon>Holophagae</taxon>
        <taxon>Holophagales</taxon>
        <taxon>Holophagaceae</taxon>
        <taxon>Mesoterricola</taxon>
    </lineage>
</organism>
<evidence type="ECO:0000256" key="2">
    <source>
        <dbReference type="ARBA" id="ARBA00022679"/>
    </source>
</evidence>
<dbReference type="Pfam" id="PF07804">
    <property type="entry name" value="HipA_C"/>
    <property type="match status" value="1"/>
</dbReference>
<sequence length="410" mass="46223">MIKIWTDATEAGRLDRHGERGSTFVYLPGVAAVRAVSLSMEVRLESWTAPFGLLPIFEMNLPEGALRERLRLAFAKATGKFDEFDLLAVVGRSQIGRIRFTGDMADLADEVPFQSVDEILQRRRDGGLFQYLLEKFAAYSGISGVQPKLLFRDEQAFTPREGAGQRLSQSFRGATHIVKLWEPGEYPQLAANEFFCLRVALQCGLEVPAFRLAEDGAALVIDRFDLRMDGSYRGFEDLCVLNARRTEEKYRGSYETSILKRFQQFSTATHIHADLERLFVLIVLNCALRNGDAHLKNFGVIYDDPLGEVRLAPVYDLVTTSVYLPKDTMALTLNGSTRWPTAKELLRLGETRAGCTPARARHVFQKIEQAMRDTSKEVQSYIQQHPEFSEIGGAMLREWGKGIAWSLREG</sequence>
<evidence type="ECO:0000256" key="1">
    <source>
        <dbReference type="ARBA" id="ARBA00010164"/>
    </source>
</evidence>
<name>A0AA48GSG0_9BACT</name>
<dbReference type="Proteomes" id="UP001238179">
    <property type="component" value="Chromosome"/>
</dbReference>
<protein>
    <recommendedName>
        <fullName evidence="8">Type II toxin-antitoxin system HipA family toxin</fullName>
    </recommendedName>
</protein>
<dbReference type="InterPro" id="IPR052028">
    <property type="entry name" value="HipA_Ser/Thr_kinase"/>
</dbReference>
<proteinExistence type="inferred from homology"/>
<reference evidence="7" key="1">
    <citation type="journal article" date="2023" name="Int. J. Syst. Evol. Microbiol.">
        <title>Mesoterricola silvestris gen. nov., sp. nov., Mesoterricola sediminis sp. nov., Geothrix oryzae sp. nov., Geothrix edaphica sp. nov., Geothrix rubra sp. nov., and Geothrix limicola sp. nov., six novel members of Acidobacteriota isolated from soils.</title>
        <authorList>
            <person name="Itoh H."/>
            <person name="Sugisawa Y."/>
            <person name="Mise K."/>
            <person name="Xu Z."/>
            <person name="Kuniyasu M."/>
            <person name="Ushijima N."/>
            <person name="Kawano K."/>
            <person name="Kobayashi E."/>
            <person name="Shiratori Y."/>
            <person name="Masuda Y."/>
            <person name="Senoo K."/>
        </authorList>
    </citation>
    <scope>NUCLEOTIDE SEQUENCE [LARGE SCALE GENOMIC DNA]</scope>
    <source>
        <strain evidence="7">W79</strain>
    </source>
</reference>
<dbReference type="InterPro" id="IPR017508">
    <property type="entry name" value="HipA_N1"/>
</dbReference>
<dbReference type="EMBL" id="AP027080">
    <property type="protein sequence ID" value="BDU73425.1"/>
    <property type="molecule type" value="Genomic_DNA"/>
</dbReference>